<dbReference type="InterPro" id="IPR006076">
    <property type="entry name" value="FAD-dep_OxRdtase"/>
</dbReference>
<dbReference type="SUPFAM" id="SSF51905">
    <property type="entry name" value="FAD/NAD(P)-binding domain"/>
    <property type="match status" value="1"/>
</dbReference>
<evidence type="ECO:0000313" key="4">
    <source>
        <dbReference type="Proteomes" id="UP000199180"/>
    </source>
</evidence>
<organism evidence="3 4">
    <name type="scientific">Paracoccus homiensis</name>
    <dbReference type="NCBI Taxonomy" id="364199"/>
    <lineage>
        <taxon>Bacteria</taxon>
        <taxon>Pseudomonadati</taxon>
        <taxon>Pseudomonadota</taxon>
        <taxon>Alphaproteobacteria</taxon>
        <taxon>Rhodobacterales</taxon>
        <taxon>Paracoccaceae</taxon>
        <taxon>Paracoccus</taxon>
    </lineage>
</organism>
<accession>A0A1I0E7Q8</accession>
<protein>
    <submittedName>
        <fullName evidence="3">Glycine/D-amino acid oxidase</fullName>
    </submittedName>
</protein>
<evidence type="ECO:0000259" key="2">
    <source>
        <dbReference type="Pfam" id="PF01266"/>
    </source>
</evidence>
<evidence type="ECO:0000256" key="1">
    <source>
        <dbReference type="ARBA" id="ARBA00023002"/>
    </source>
</evidence>
<name>A0A1I0E7Q8_9RHOB</name>
<keyword evidence="4" id="KW-1185">Reference proteome</keyword>
<sequence>MVQRIYEAAAYQAGSLDGCYWVDTAPAGRRYPALDRAATADVAVIGAGFAGLSAALRLARAGRDVAVLDLHGPGWGASGRNGGFCCLGGAKASRQGMIRRFGADQHAHFRAAERAAIDHVEAVLQRYGIDADTHSHAGEVQLAHSAAAMRDLRHHADEARQDYGLSARLLEPGDLPGQGMAGHGFHGGLVLPAGFALNPRKYVLALAEAALDADVRIHADSPVTSIRQRGGRYQLATAQGRLSARQLLVATNGYASDDLPDWMRALYLPVQSSIIVTDPLGPDQIAAQGWSTDMMAFDTRNLLHYFRLMPNRRFLFGMRGGIGWTGREHRLIRQKIVAHFHRMFPAWSQVGISHFWSGLANLTRDLVPYAGPVDDWPDAFAAFGWHGNGVAMASWTGDQIARRMLGQGDDLPGFFSRDPRRFELGRHRRMSLRAAYAWYGLTER</sequence>
<dbReference type="Gene3D" id="3.50.50.60">
    <property type="entry name" value="FAD/NAD(P)-binding domain"/>
    <property type="match status" value="1"/>
</dbReference>
<keyword evidence="1" id="KW-0560">Oxidoreductase</keyword>
<dbReference type="Pfam" id="PF01266">
    <property type="entry name" value="DAO"/>
    <property type="match status" value="1"/>
</dbReference>
<dbReference type="AlphaFoldDB" id="A0A1I0E7Q8"/>
<dbReference type="Proteomes" id="UP000199180">
    <property type="component" value="Unassembled WGS sequence"/>
</dbReference>
<dbReference type="STRING" id="364199.SAMN04489858_10524"/>
<evidence type="ECO:0000313" key="3">
    <source>
        <dbReference type="EMBL" id="SET40889.1"/>
    </source>
</evidence>
<dbReference type="Gene3D" id="3.30.9.10">
    <property type="entry name" value="D-Amino Acid Oxidase, subunit A, domain 2"/>
    <property type="match status" value="1"/>
</dbReference>
<dbReference type="GO" id="GO:0016491">
    <property type="term" value="F:oxidoreductase activity"/>
    <property type="evidence" value="ECO:0007669"/>
    <property type="project" value="UniProtKB-KW"/>
</dbReference>
<dbReference type="PANTHER" id="PTHR13847:SF281">
    <property type="entry name" value="FAD DEPENDENT OXIDOREDUCTASE DOMAIN-CONTAINING PROTEIN"/>
    <property type="match status" value="1"/>
</dbReference>
<dbReference type="EMBL" id="FOHO01000005">
    <property type="protein sequence ID" value="SET40889.1"/>
    <property type="molecule type" value="Genomic_DNA"/>
</dbReference>
<feature type="domain" description="FAD dependent oxidoreductase" evidence="2">
    <location>
        <begin position="41"/>
        <end position="402"/>
    </location>
</feature>
<dbReference type="InterPro" id="IPR036188">
    <property type="entry name" value="FAD/NAD-bd_sf"/>
</dbReference>
<reference evidence="3 4" key="1">
    <citation type="submission" date="2016-10" db="EMBL/GenBank/DDBJ databases">
        <authorList>
            <person name="de Groot N.N."/>
        </authorList>
    </citation>
    <scope>NUCLEOTIDE SEQUENCE [LARGE SCALE GENOMIC DNA]</scope>
    <source>
        <strain evidence="3 4">DSM 17862</strain>
    </source>
</reference>
<dbReference type="GO" id="GO:0005737">
    <property type="term" value="C:cytoplasm"/>
    <property type="evidence" value="ECO:0007669"/>
    <property type="project" value="TreeGrafter"/>
</dbReference>
<proteinExistence type="predicted"/>
<dbReference type="RefSeq" id="WP_175479859.1">
    <property type="nucleotide sequence ID" value="NZ_FOHO01000005.1"/>
</dbReference>
<gene>
    <name evidence="3" type="ORF">SAMN04489858_10524</name>
</gene>
<dbReference type="PANTHER" id="PTHR13847">
    <property type="entry name" value="SARCOSINE DEHYDROGENASE-RELATED"/>
    <property type="match status" value="1"/>
</dbReference>